<proteinExistence type="predicted"/>
<dbReference type="PANTHER" id="PTHR47186">
    <property type="entry name" value="LEUCINE-RICH REPEAT-CONTAINING PROTEIN 57"/>
    <property type="match status" value="1"/>
</dbReference>
<reference evidence="4" key="1">
    <citation type="journal article" date="2019" name="Nat. Commun.">
        <title>Genome-wide association mapping of date palm fruit traits.</title>
        <authorList>
            <person name="Hazzouri K.M."/>
            <person name="Gros-Balthazard M."/>
            <person name="Flowers J.M."/>
            <person name="Copetti D."/>
            <person name="Lemansour A."/>
            <person name="Lebrun M."/>
            <person name="Masmoudi K."/>
            <person name="Ferrand S."/>
            <person name="Dhar M.I."/>
            <person name="Fresquez Z.A."/>
            <person name="Rosas U."/>
            <person name="Zhang J."/>
            <person name="Talag J."/>
            <person name="Lee S."/>
            <person name="Kudrna D."/>
            <person name="Powell R.F."/>
            <person name="Leitch I.J."/>
            <person name="Krueger R.R."/>
            <person name="Wing R.A."/>
            <person name="Amiri K.M.A."/>
            <person name="Purugganan M.D."/>
        </authorList>
    </citation>
    <scope>NUCLEOTIDE SEQUENCE [LARGE SCALE GENOMIC DNA]</scope>
    <source>
        <strain evidence="4">cv. Khalas</strain>
    </source>
</reference>
<dbReference type="Proteomes" id="UP000228380">
    <property type="component" value="Chromosome 8"/>
</dbReference>
<evidence type="ECO:0000259" key="3">
    <source>
        <dbReference type="Pfam" id="PF25019"/>
    </source>
</evidence>
<dbReference type="SUPFAM" id="SSF52058">
    <property type="entry name" value="L domain-like"/>
    <property type="match status" value="2"/>
</dbReference>
<gene>
    <name evidence="5" type="primary">LOC120111696</name>
</gene>
<keyword evidence="4" id="KW-1185">Reference proteome</keyword>
<dbReference type="OrthoDB" id="687176at2759"/>
<reference evidence="5" key="2">
    <citation type="submission" date="2025-08" db="UniProtKB">
        <authorList>
            <consortium name="RefSeq"/>
        </authorList>
    </citation>
    <scope>IDENTIFICATION</scope>
    <source>
        <tissue evidence="5">Young leaves</tissue>
    </source>
</reference>
<protein>
    <submittedName>
        <fullName evidence="5">Disease resistance protein RPV1-like</fullName>
    </submittedName>
</protein>
<feature type="domain" description="R13L1/DRL21-like LRR repeat region" evidence="3">
    <location>
        <begin position="160"/>
        <end position="226"/>
    </location>
</feature>
<evidence type="ECO:0000259" key="2">
    <source>
        <dbReference type="Pfam" id="PF23598"/>
    </source>
</evidence>
<dbReference type="AlphaFoldDB" id="A0A8B9AI39"/>
<dbReference type="InterPro" id="IPR055414">
    <property type="entry name" value="LRR_R13L4/SHOC2-like"/>
</dbReference>
<sequence length="656" mass="73264">MARAELASASFPNLVVLTLARAELCEHVPSLGRLPLLKHLTMRQMHAVKRIGDEFYGDGGDSAFPSLEELYLSDMSNLEEWHTEPTTAERQIASFPRLSLLSIESCPKLMVQPCIPCSVEDLKIKMSNEMLLSAGSLARLSKLKELEQPCIPCSVEDLSIERFQPHHNLKKLDMSIRLPNWMARAELASSSFPNLVVLTLAGAELCEHVPSLGRLPLLKHLTMQGMHAVKRIGDEFYGDGGDSAFPSLEELFLQDMPNLEEWHTEPTMAGRQIASFPCLSRLSIELCYKLMAQPCIPCSVEDLRICFSNGMLLSAGSLAGLSKLKVLQIQICGVSSSSSFGCWDWLQYLTALEMLYIWGCLELTCLPEDIMYLPSLHTLHLDQNKNLRSLEGGGRKEQQQPTPLFPALQDLKIEGTDMLTALPEWVGGLKSLQKLHISNLPQLAMLPDGLQNLNALQNLHISYLPQLAMLPDGLGHLTALQHLEISRCPKLAMLPDGLGHLTALRYLEINDCPKLAMLPDGLGHLTTLQHLEIKDCPKLAMLPDGLRHLTILQYLHISNLPQLAMLPDGLQNLTRLQYLKITNCPQLVRRCKRETGEDWHKIAHIPRIRTSEDSHKIVHIPDINIWPEEDGEESSKPSSTLATKFLDQFGCARYPG</sequence>
<dbReference type="Pfam" id="PF25019">
    <property type="entry name" value="LRR_R13L1-DRL21"/>
    <property type="match status" value="1"/>
</dbReference>
<dbReference type="RefSeq" id="XP_038985457.1">
    <property type="nucleotide sequence ID" value="XM_039129529.1"/>
</dbReference>
<feature type="domain" description="Disease resistance R13L4/SHOC-2-like LRR" evidence="2">
    <location>
        <begin position="408"/>
        <end position="510"/>
    </location>
</feature>
<accession>A0A8B9AI39</accession>
<evidence type="ECO:0000313" key="5">
    <source>
        <dbReference type="RefSeq" id="XP_038985457.1"/>
    </source>
</evidence>
<evidence type="ECO:0000256" key="1">
    <source>
        <dbReference type="ARBA" id="ARBA00022737"/>
    </source>
</evidence>
<dbReference type="Gene3D" id="3.80.10.10">
    <property type="entry name" value="Ribonuclease Inhibitor"/>
    <property type="match status" value="3"/>
</dbReference>
<dbReference type="InterPro" id="IPR032675">
    <property type="entry name" value="LRR_dom_sf"/>
</dbReference>
<dbReference type="Pfam" id="PF23598">
    <property type="entry name" value="LRR_14"/>
    <property type="match status" value="1"/>
</dbReference>
<dbReference type="GeneID" id="120111696"/>
<dbReference type="InterPro" id="IPR056789">
    <property type="entry name" value="LRR_R13L1-DRL21"/>
</dbReference>
<organism evidence="4 5">
    <name type="scientific">Phoenix dactylifera</name>
    <name type="common">Date palm</name>
    <dbReference type="NCBI Taxonomy" id="42345"/>
    <lineage>
        <taxon>Eukaryota</taxon>
        <taxon>Viridiplantae</taxon>
        <taxon>Streptophyta</taxon>
        <taxon>Embryophyta</taxon>
        <taxon>Tracheophyta</taxon>
        <taxon>Spermatophyta</taxon>
        <taxon>Magnoliopsida</taxon>
        <taxon>Liliopsida</taxon>
        <taxon>Arecaceae</taxon>
        <taxon>Coryphoideae</taxon>
        <taxon>Phoeniceae</taxon>
        <taxon>Phoenix</taxon>
    </lineage>
</organism>
<dbReference type="KEGG" id="pda:120111696"/>
<keyword evidence="1" id="KW-0677">Repeat</keyword>
<evidence type="ECO:0000313" key="4">
    <source>
        <dbReference type="Proteomes" id="UP000228380"/>
    </source>
</evidence>
<name>A0A8B9AI39_PHODC</name>